<dbReference type="Pfam" id="PF13374">
    <property type="entry name" value="TPR_10"/>
    <property type="match status" value="1"/>
</dbReference>
<dbReference type="Proteomes" id="UP001556367">
    <property type="component" value="Unassembled WGS sequence"/>
</dbReference>
<proteinExistence type="predicted"/>
<name>A0ABR3J065_9AGAR</name>
<organism evidence="1 2">
    <name type="scientific">Hohenbuehelia grisea</name>
    <dbReference type="NCBI Taxonomy" id="104357"/>
    <lineage>
        <taxon>Eukaryota</taxon>
        <taxon>Fungi</taxon>
        <taxon>Dikarya</taxon>
        <taxon>Basidiomycota</taxon>
        <taxon>Agaricomycotina</taxon>
        <taxon>Agaricomycetes</taxon>
        <taxon>Agaricomycetidae</taxon>
        <taxon>Agaricales</taxon>
        <taxon>Pleurotineae</taxon>
        <taxon>Pleurotaceae</taxon>
        <taxon>Hohenbuehelia</taxon>
    </lineage>
</organism>
<evidence type="ECO:0000313" key="2">
    <source>
        <dbReference type="Proteomes" id="UP001556367"/>
    </source>
</evidence>
<dbReference type="PANTHER" id="PTHR19959:SF119">
    <property type="entry name" value="FUNGAL LIPASE-LIKE DOMAIN-CONTAINING PROTEIN"/>
    <property type="match status" value="1"/>
</dbReference>
<gene>
    <name evidence="1" type="ORF">HGRIS_009092</name>
</gene>
<dbReference type="EMBL" id="JASNQZ010000012">
    <property type="protein sequence ID" value="KAL0948993.1"/>
    <property type="molecule type" value="Genomic_DNA"/>
</dbReference>
<reference evidence="2" key="1">
    <citation type="submission" date="2024-06" db="EMBL/GenBank/DDBJ databases">
        <title>Multi-omics analyses provide insights into the biosynthesis of the anticancer antibiotic pleurotin in Hohenbuehelia grisea.</title>
        <authorList>
            <person name="Weaver J.A."/>
            <person name="Alberti F."/>
        </authorList>
    </citation>
    <scope>NUCLEOTIDE SEQUENCE [LARGE SCALE GENOMIC DNA]</scope>
    <source>
        <strain evidence="2">T-177</strain>
    </source>
</reference>
<protein>
    <submittedName>
        <fullName evidence="1">Uncharacterized protein</fullName>
    </submittedName>
</protein>
<dbReference type="Gene3D" id="1.25.40.10">
    <property type="entry name" value="Tetratricopeptide repeat domain"/>
    <property type="match status" value="2"/>
</dbReference>
<comment type="caution">
    <text evidence="1">The sequence shown here is derived from an EMBL/GenBank/DDBJ whole genome shotgun (WGS) entry which is preliminary data.</text>
</comment>
<dbReference type="SUPFAM" id="SSF48452">
    <property type="entry name" value="TPR-like"/>
    <property type="match status" value="2"/>
</dbReference>
<dbReference type="PANTHER" id="PTHR19959">
    <property type="entry name" value="KINESIN LIGHT CHAIN"/>
    <property type="match status" value="1"/>
</dbReference>
<evidence type="ECO:0000313" key="1">
    <source>
        <dbReference type="EMBL" id="KAL0948993.1"/>
    </source>
</evidence>
<accession>A0ABR3J065</accession>
<keyword evidence="2" id="KW-1185">Reference proteome</keyword>
<sequence>MNTLAYCLGKAGYHEEALSMARQVVSLYRQLAHTQWSEFAPDLAMSQNNLAHRLQSKHPKEALEAAEESIRIYRQLGPHIPVPMLPEFATSLGTLARCLVAQERCEDALEVIHEGVAVRRRLAHWHANVHVPLLATTLQDLVDVLFRLYREADAWRVSQEAIHLYKTYSEERTGGRAEFEDFLMDIARTYLTHRHATEALSIIRELIPVYAERVANTDDRTCIPKYASLLDDAYLCCLSLNMRNDALKFAQCAATVRGCICHSWPHADARPALASTLSGLAYCCRVTDNQSEALEAAEVSRSIYEELVAEGNHRFQAALAYAWRDTATALRALGDDIGAAKARARAEAHS</sequence>
<dbReference type="InterPro" id="IPR011990">
    <property type="entry name" value="TPR-like_helical_dom_sf"/>
</dbReference>